<dbReference type="Pfam" id="PF19670">
    <property type="entry name" value="DUF6173"/>
    <property type="match status" value="1"/>
</dbReference>
<accession>A0A8S5UF07</accession>
<organism evidence="1">
    <name type="scientific">Myoviridae sp. ctGrV43</name>
    <dbReference type="NCBI Taxonomy" id="2825075"/>
    <lineage>
        <taxon>Viruses</taxon>
        <taxon>Duplodnaviria</taxon>
        <taxon>Heunggongvirae</taxon>
        <taxon>Uroviricota</taxon>
        <taxon>Caudoviricetes</taxon>
    </lineage>
</organism>
<dbReference type="InterPro" id="IPR046171">
    <property type="entry name" value="DUF6173"/>
</dbReference>
<proteinExistence type="predicted"/>
<reference evidence="1" key="1">
    <citation type="journal article" date="2021" name="Proc. Natl. Acad. Sci. U.S.A.">
        <title>A Catalog of Tens of Thousands of Viruses from Human Metagenomes Reveals Hidden Associations with Chronic Diseases.</title>
        <authorList>
            <person name="Tisza M.J."/>
            <person name="Buck C.B."/>
        </authorList>
    </citation>
    <scope>NUCLEOTIDE SEQUENCE</scope>
    <source>
        <strain evidence="1">CtGrV43</strain>
    </source>
</reference>
<sequence length="127" mass="14535">MYNNFDFNAINKIVSEQLDNIEPVPLTYSYSDTQFEILCKYIKDFESGLDSEHEVGLLLTNFGHSVTMHVTEIGYEKSVLMIFKGYVNGKMSTLIQHISQLNFLLTSVPKENDRPKRPIGFLPPTVE</sequence>
<dbReference type="EMBL" id="BK016079">
    <property type="protein sequence ID" value="DAF93061.1"/>
    <property type="molecule type" value="Genomic_DNA"/>
</dbReference>
<protein>
    <submittedName>
        <fullName evidence="1">Uncharacterized protein</fullName>
    </submittedName>
</protein>
<evidence type="ECO:0000313" key="1">
    <source>
        <dbReference type="EMBL" id="DAF93061.1"/>
    </source>
</evidence>
<name>A0A8S5UF07_9CAUD</name>